<evidence type="ECO:0000313" key="3">
    <source>
        <dbReference type="Proteomes" id="UP000299102"/>
    </source>
</evidence>
<gene>
    <name evidence="2" type="ORF">EVAR_54641_1</name>
</gene>
<reference evidence="2 3" key="1">
    <citation type="journal article" date="2019" name="Commun. Biol.">
        <title>The bagworm genome reveals a unique fibroin gene that provides high tensile strength.</title>
        <authorList>
            <person name="Kono N."/>
            <person name="Nakamura H."/>
            <person name="Ohtoshi R."/>
            <person name="Tomita M."/>
            <person name="Numata K."/>
            <person name="Arakawa K."/>
        </authorList>
    </citation>
    <scope>NUCLEOTIDE SEQUENCE [LARGE SCALE GENOMIC DNA]</scope>
</reference>
<dbReference type="EMBL" id="BGZK01000755">
    <property type="protein sequence ID" value="GBP59206.1"/>
    <property type="molecule type" value="Genomic_DNA"/>
</dbReference>
<evidence type="ECO:0000256" key="1">
    <source>
        <dbReference type="SAM" id="MobiDB-lite"/>
    </source>
</evidence>
<dbReference type="AlphaFoldDB" id="A0A4C1X5Y2"/>
<proteinExistence type="predicted"/>
<comment type="caution">
    <text evidence="2">The sequence shown here is derived from an EMBL/GenBank/DDBJ whole genome shotgun (WGS) entry which is preliminary data.</text>
</comment>
<protein>
    <submittedName>
        <fullName evidence="2">Uncharacterized protein</fullName>
    </submittedName>
</protein>
<accession>A0A4C1X5Y2</accession>
<organism evidence="2 3">
    <name type="scientific">Eumeta variegata</name>
    <name type="common">Bagworm moth</name>
    <name type="synonym">Eumeta japonica</name>
    <dbReference type="NCBI Taxonomy" id="151549"/>
    <lineage>
        <taxon>Eukaryota</taxon>
        <taxon>Metazoa</taxon>
        <taxon>Ecdysozoa</taxon>
        <taxon>Arthropoda</taxon>
        <taxon>Hexapoda</taxon>
        <taxon>Insecta</taxon>
        <taxon>Pterygota</taxon>
        <taxon>Neoptera</taxon>
        <taxon>Endopterygota</taxon>
        <taxon>Lepidoptera</taxon>
        <taxon>Glossata</taxon>
        <taxon>Ditrysia</taxon>
        <taxon>Tineoidea</taxon>
        <taxon>Psychidae</taxon>
        <taxon>Oiketicinae</taxon>
        <taxon>Eumeta</taxon>
    </lineage>
</organism>
<evidence type="ECO:0000313" key="2">
    <source>
        <dbReference type="EMBL" id="GBP59206.1"/>
    </source>
</evidence>
<dbReference type="Proteomes" id="UP000299102">
    <property type="component" value="Unassembled WGS sequence"/>
</dbReference>
<sequence>MGYKITERKLTVVHLRARYRESSRRAARVHIARTTAVGYLCAYAERTGNGDSIICTPRSMTYAGDMKGGKERGKNGWESECSTKIETRCSGKRNLRIDTYIDRHDTCPCRPPAHRAGHALPDVGRGATRTGEVGRDTLCPE</sequence>
<keyword evidence="3" id="KW-1185">Reference proteome</keyword>
<name>A0A4C1X5Y2_EUMVA</name>
<feature type="region of interest" description="Disordered" evidence="1">
    <location>
        <begin position="118"/>
        <end position="141"/>
    </location>
</feature>